<reference evidence="3" key="1">
    <citation type="submission" date="2018-05" db="EMBL/GenBank/DDBJ databases">
        <title>Ignatzschineria dubaiensis sp. nov., isolated from necrotic foot tissues of dromedaries (Camelus dromedarius) and associated maggots in Dubai, United Arab Emirates.</title>
        <authorList>
            <person name="Tsang C.C."/>
            <person name="Tang J.Y.M."/>
            <person name="Fong J.Y.H."/>
            <person name="Kinne J."/>
            <person name="Lee H.H."/>
            <person name="Joseph M."/>
            <person name="Jose S."/>
            <person name="Schuster R.K."/>
            <person name="Tang Y."/>
            <person name="Sivakumar S."/>
            <person name="Chen J.H.K."/>
            <person name="Teng J.L.L."/>
            <person name="Lau S.K.P."/>
            <person name="Wernery U."/>
            <person name="Woo P.C.Y."/>
        </authorList>
    </citation>
    <scope>NUCLEOTIDE SEQUENCE [LARGE SCALE GENOMIC DNA]</scope>
    <source>
        <strain evidence="3">KCTC 22644</strain>
    </source>
</reference>
<feature type="region of interest" description="Disordered" evidence="1">
    <location>
        <begin position="19"/>
        <end position="71"/>
    </location>
</feature>
<dbReference type="Proteomes" id="UP000245020">
    <property type="component" value="Unassembled WGS sequence"/>
</dbReference>
<feature type="compositionally biased region" description="Basic and acidic residues" evidence="1">
    <location>
        <begin position="19"/>
        <end position="29"/>
    </location>
</feature>
<comment type="caution">
    <text evidence="2">The sequence shown here is derived from an EMBL/GenBank/DDBJ whole genome shotgun (WGS) entry which is preliminary data.</text>
</comment>
<organism evidence="2 3">
    <name type="scientific">Ignatzschineria ureiclastica</name>
    <dbReference type="NCBI Taxonomy" id="472582"/>
    <lineage>
        <taxon>Bacteria</taxon>
        <taxon>Pseudomonadati</taxon>
        <taxon>Pseudomonadota</taxon>
        <taxon>Gammaproteobacteria</taxon>
        <taxon>Cardiobacteriales</taxon>
        <taxon>Ignatzschineriaceae</taxon>
        <taxon>Ignatzschineria</taxon>
    </lineage>
</organism>
<sequence length="319" mass="36689">MDGLVMTIDEQNLFRQLVADKESRQRNDRELDEGSGEGSEAAIFDQEDSEMPDNGQPSQRQGSDEGDLETAEDDLQSMLLPLEVRRALVYLMRHGAVFDQDKPHIYKILTQYEQEIRQHLANFCLQVIHDSQQKYLFLADYEGDTEEEEFPSLISKRTLSLYDTIILLILRKHYQERDRAGEAVIMIDFEKLLDELQPFIGLIANENLERKKVSGRLEEFAKRRLLQKASGTEGRYQITPIICYVVNSHFLTELLSAYEAIAQQADQKPGELDIVDVVDTVDTRNLDKRPIALKQSIFDIPEDIDNEEALIEIAPLKED</sequence>
<proteinExistence type="predicted"/>
<evidence type="ECO:0000256" key="1">
    <source>
        <dbReference type="SAM" id="MobiDB-lite"/>
    </source>
</evidence>
<evidence type="ECO:0000313" key="3">
    <source>
        <dbReference type="Proteomes" id="UP000245020"/>
    </source>
</evidence>
<protein>
    <recommendedName>
        <fullName evidence="4">DUF4194 domain-containing protein</fullName>
    </recommendedName>
</protein>
<evidence type="ECO:0000313" key="2">
    <source>
        <dbReference type="EMBL" id="PWD80463.1"/>
    </source>
</evidence>
<dbReference type="Pfam" id="PF13835">
    <property type="entry name" value="DUF4194"/>
    <property type="match status" value="1"/>
</dbReference>
<dbReference type="AlphaFoldDB" id="A0A2U2ACT8"/>
<dbReference type="EMBL" id="QEWQ01000006">
    <property type="protein sequence ID" value="PWD80463.1"/>
    <property type="molecule type" value="Genomic_DNA"/>
</dbReference>
<keyword evidence="3" id="KW-1185">Reference proteome</keyword>
<accession>A0A2U2ACT8</accession>
<gene>
    <name evidence="2" type="ORF">DC083_09130</name>
</gene>
<name>A0A2U2ACT8_9GAMM</name>
<dbReference type="InterPro" id="IPR025449">
    <property type="entry name" value="JetB"/>
</dbReference>
<evidence type="ECO:0008006" key="4">
    <source>
        <dbReference type="Google" id="ProtNLM"/>
    </source>
</evidence>